<gene>
    <name evidence="2" type="ORF">MSBRW_3244</name>
</gene>
<dbReference type="PROSITE" id="PS50093">
    <property type="entry name" value="PKD"/>
    <property type="match status" value="2"/>
</dbReference>
<proteinExistence type="predicted"/>
<evidence type="ECO:0000313" key="3">
    <source>
        <dbReference type="Proteomes" id="UP000033038"/>
    </source>
</evidence>
<reference evidence="2 3" key="1">
    <citation type="submission" date="2014-07" db="EMBL/GenBank/DDBJ databases">
        <title>Methanogenic archaea and the global carbon cycle.</title>
        <authorList>
            <person name="Henriksen J.R."/>
            <person name="Luke J."/>
            <person name="Reinhart S."/>
            <person name="Benedict M.N."/>
            <person name="Youngblut N.D."/>
            <person name="Metcalf M.E."/>
            <person name="Whitaker R.J."/>
            <person name="Metcalf W.W."/>
        </authorList>
    </citation>
    <scope>NUCLEOTIDE SEQUENCE [LARGE SCALE GENOMIC DNA]</scope>
    <source>
        <strain evidence="2 3">Wiesmoor</strain>
    </source>
</reference>
<name>A0A0E3QPR7_METBA</name>
<dbReference type="AlphaFoldDB" id="A0A0E3QPR7"/>
<dbReference type="HOGENOM" id="CLU_103224_0_0_2"/>
<dbReference type="Pfam" id="PF18911">
    <property type="entry name" value="PKD_4"/>
    <property type="match status" value="2"/>
</dbReference>
<dbReference type="InterPro" id="IPR000601">
    <property type="entry name" value="PKD_dom"/>
</dbReference>
<dbReference type="CDD" id="cd00146">
    <property type="entry name" value="PKD"/>
    <property type="match status" value="2"/>
</dbReference>
<dbReference type="FunFam" id="2.60.40.10:FF:000270">
    <property type="entry name" value="Cell surface protein"/>
    <property type="match status" value="2"/>
</dbReference>
<dbReference type="PANTHER" id="PTHR36842:SF1">
    <property type="entry name" value="PROTEIN TOLB"/>
    <property type="match status" value="1"/>
</dbReference>
<dbReference type="SMART" id="SM00089">
    <property type="entry name" value="PKD"/>
    <property type="match status" value="2"/>
</dbReference>
<dbReference type="EMBL" id="CP009526">
    <property type="protein sequence ID" value="AKB52497.1"/>
    <property type="molecule type" value="Genomic_DNA"/>
</dbReference>
<dbReference type="PANTHER" id="PTHR36842">
    <property type="entry name" value="PROTEIN TOLB HOMOLOG"/>
    <property type="match status" value="1"/>
</dbReference>
<sequence>MRMGNSEICMGTISEPKPSLPIAAFYASPTSGKTPLKVTFTDASTGSPTSWFWNFGDGSKSFHQNPTHKYSKAGIYTVSLTVKNAKGRNTVTKTEYIKVITKPVADFTSSVTSGKAPLKVKFTDTSTGIPAKWIWDFGDGSKSFHQNPVHKYSKAGTYTVSLKVKNAKGSNTKTMSGYIIVAKK</sequence>
<dbReference type="Gene3D" id="2.60.40.10">
    <property type="entry name" value="Immunoglobulins"/>
    <property type="match status" value="2"/>
</dbReference>
<dbReference type="KEGG" id="mbw:MSBRW_3244"/>
<protein>
    <submittedName>
        <fullName evidence="2">Chitin binding protein</fullName>
    </submittedName>
</protein>
<dbReference type="InterPro" id="IPR035986">
    <property type="entry name" value="PKD_dom_sf"/>
</dbReference>
<dbReference type="InterPro" id="IPR013783">
    <property type="entry name" value="Ig-like_fold"/>
</dbReference>
<evidence type="ECO:0000259" key="1">
    <source>
        <dbReference type="PROSITE" id="PS50093"/>
    </source>
</evidence>
<accession>A0A0E3QPR7</accession>
<evidence type="ECO:0000313" key="2">
    <source>
        <dbReference type="EMBL" id="AKB52497.1"/>
    </source>
</evidence>
<dbReference type="InterPro" id="IPR022409">
    <property type="entry name" value="PKD/Chitinase_dom"/>
</dbReference>
<organism evidence="2 3">
    <name type="scientific">Methanosarcina barkeri str. Wiesmoor</name>
    <dbReference type="NCBI Taxonomy" id="1434109"/>
    <lineage>
        <taxon>Archaea</taxon>
        <taxon>Methanobacteriati</taxon>
        <taxon>Methanobacteriota</taxon>
        <taxon>Stenosarchaea group</taxon>
        <taxon>Methanomicrobia</taxon>
        <taxon>Methanosarcinales</taxon>
        <taxon>Methanosarcinaceae</taxon>
        <taxon>Methanosarcina</taxon>
    </lineage>
</organism>
<dbReference type="Proteomes" id="UP000033038">
    <property type="component" value="Chromosome"/>
</dbReference>
<feature type="domain" description="PKD" evidence="1">
    <location>
        <begin position="21"/>
        <end position="104"/>
    </location>
</feature>
<feature type="domain" description="PKD" evidence="1">
    <location>
        <begin position="103"/>
        <end position="184"/>
    </location>
</feature>
<dbReference type="SUPFAM" id="SSF49299">
    <property type="entry name" value="PKD domain"/>
    <property type="match status" value="2"/>
</dbReference>